<organism evidence="1 2">
    <name type="scientific">Aliidiomarina soli</name>
    <dbReference type="NCBI Taxonomy" id="1928574"/>
    <lineage>
        <taxon>Bacteria</taxon>
        <taxon>Pseudomonadati</taxon>
        <taxon>Pseudomonadota</taxon>
        <taxon>Gammaproteobacteria</taxon>
        <taxon>Alteromonadales</taxon>
        <taxon>Idiomarinaceae</taxon>
        <taxon>Aliidiomarina</taxon>
    </lineage>
</organism>
<proteinExistence type="predicted"/>
<evidence type="ECO:0000313" key="2">
    <source>
        <dbReference type="Proteomes" id="UP000287823"/>
    </source>
</evidence>
<dbReference type="RefSeq" id="WP_126799984.1">
    <property type="nucleotide sequence ID" value="NZ_PIPO01000007.1"/>
</dbReference>
<dbReference type="Proteomes" id="UP000287823">
    <property type="component" value="Unassembled WGS sequence"/>
</dbReference>
<accession>A0A432WC99</accession>
<protein>
    <submittedName>
        <fullName evidence="1">Uncharacterized protein</fullName>
    </submittedName>
</protein>
<name>A0A432WC99_9GAMM</name>
<evidence type="ECO:0000313" key="1">
    <source>
        <dbReference type="EMBL" id="RUO29609.1"/>
    </source>
</evidence>
<keyword evidence="2" id="KW-1185">Reference proteome</keyword>
<reference evidence="1 2" key="1">
    <citation type="journal article" date="2011" name="Front. Microbiol.">
        <title>Genomic signatures of strain selection and enhancement in Bacillus atrophaeus var. globigii, a historical biowarfare simulant.</title>
        <authorList>
            <person name="Gibbons H.S."/>
            <person name="Broomall S.M."/>
            <person name="McNew L.A."/>
            <person name="Daligault H."/>
            <person name="Chapman C."/>
            <person name="Bruce D."/>
            <person name="Karavis M."/>
            <person name="Krepps M."/>
            <person name="McGregor P.A."/>
            <person name="Hong C."/>
            <person name="Park K.H."/>
            <person name="Akmal A."/>
            <person name="Feldman A."/>
            <person name="Lin J.S."/>
            <person name="Chang W.E."/>
            <person name="Higgs B.W."/>
            <person name="Demirev P."/>
            <person name="Lindquist J."/>
            <person name="Liem A."/>
            <person name="Fochler E."/>
            <person name="Read T.D."/>
            <person name="Tapia R."/>
            <person name="Johnson S."/>
            <person name="Bishop-Lilly K.A."/>
            <person name="Detter C."/>
            <person name="Han C."/>
            <person name="Sozhamannan S."/>
            <person name="Rosenzweig C.N."/>
            <person name="Skowronski E.W."/>
        </authorList>
    </citation>
    <scope>NUCLEOTIDE SEQUENCE [LARGE SCALE GENOMIC DNA]</scope>
    <source>
        <strain evidence="1 2">Y4G10-17</strain>
    </source>
</reference>
<gene>
    <name evidence="1" type="ORF">CWE14_14215</name>
</gene>
<comment type="caution">
    <text evidence="1">The sequence shown here is derived from an EMBL/GenBank/DDBJ whole genome shotgun (WGS) entry which is preliminary data.</text>
</comment>
<dbReference type="AlphaFoldDB" id="A0A432WC99"/>
<dbReference type="EMBL" id="PIPO01000007">
    <property type="protein sequence ID" value="RUO29609.1"/>
    <property type="molecule type" value="Genomic_DNA"/>
</dbReference>
<sequence length="108" mass="12653">MAQTWVSRNYVVELERQCIEGDVACDAYEVVFTDKKRGTRSTMYGRTLHTVCAHPGARCGLMGYQFSDAELRYRLYENGTLEIYDRGNRMLESERGDWHSRPPRVRRL</sequence>